<keyword evidence="1" id="KW-0812">Transmembrane</keyword>
<dbReference type="Pfam" id="PF14258">
    <property type="entry name" value="DUF4350"/>
    <property type="match status" value="1"/>
</dbReference>
<dbReference type="AlphaFoldDB" id="A0A265NBL7"/>
<dbReference type="InterPro" id="IPR025646">
    <property type="entry name" value="DUF4350"/>
</dbReference>
<proteinExistence type="predicted"/>
<organism evidence="3 4">
    <name type="scientific">Virgibacillus indicus</name>
    <dbReference type="NCBI Taxonomy" id="2024554"/>
    <lineage>
        <taxon>Bacteria</taxon>
        <taxon>Bacillati</taxon>
        <taxon>Bacillota</taxon>
        <taxon>Bacilli</taxon>
        <taxon>Bacillales</taxon>
        <taxon>Bacillaceae</taxon>
        <taxon>Virgibacillus</taxon>
    </lineage>
</organism>
<evidence type="ECO:0000313" key="3">
    <source>
        <dbReference type="EMBL" id="OZU89432.1"/>
    </source>
</evidence>
<feature type="transmembrane region" description="Helical" evidence="1">
    <location>
        <begin position="12"/>
        <end position="29"/>
    </location>
</feature>
<evidence type="ECO:0000256" key="1">
    <source>
        <dbReference type="SAM" id="Phobius"/>
    </source>
</evidence>
<dbReference type="EMBL" id="NPMS01000002">
    <property type="protein sequence ID" value="OZU89432.1"/>
    <property type="molecule type" value="Genomic_DNA"/>
</dbReference>
<dbReference type="RefSeq" id="WP_094884980.1">
    <property type="nucleotide sequence ID" value="NZ_NPMS01000002.1"/>
</dbReference>
<feature type="transmembrane region" description="Helical" evidence="1">
    <location>
        <begin position="240"/>
        <end position="258"/>
    </location>
</feature>
<gene>
    <name evidence="3" type="ORF">CIL03_06900</name>
</gene>
<sequence length="378" mass="43855">MQISQTGKKTWIWLTVILLLFVIFSYFLVSKQPQEYPGYVSESPAPAGTKAFYTYLQDENIDTKKWEHAPGLLTGENKQEILLMIEPFYVPERAEMEEYIDYMEAGNTILLFKSNPEGMFDVKTNPVMTEAGENVTVSDQQDEEYKALVHSMVRIQEEESDEVLLKDNAGPVALKRSFGDGSLVVVNSPNWLTNDYITDEDHVELISALLQEEQHNSLLVDEYIHGSGNKPSTAALYPKWMLVLALQLAILTLLWLMYKGKRFGPIRMPREATVRFSNEQTTALAAWYQRGRRYQDSLKLQADYLKLLLQEKWGIPYRRSWQESSELITKRDKQLSEDEARTFTRGLQDLLNKESVNKQEYLAWSKQLDRLRREVEEE</sequence>
<keyword evidence="1" id="KW-1133">Transmembrane helix</keyword>
<feature type="domain" description="DUF4350" evidence="2">
    <location>
        <begin position="41"/>
        <end position="210"/>
    </location>
</feature>
<evidence type="ECO:0000259" key="2">
    <source>
        <dbReference type="Pfam" id="PF14258"/>
    </source>
</evidence>
<dbReference type="OrthoDB" id="2935725at2"/>
<keyword evidence="1" id="KW-0472">Membrane</keyword>
<comment type="caution">
    <text evidence="3">The sequence shown here is derived from an EMBL/GenBank/DDBJ whole genome shotgun (WGS) entry which is preliminary data.</text>
</comment>
<protein>
    <recommendedName>
        <fullName evidence="2">DUF4350 domain-containing protein</fullName>
    </recommendedName>
</protein>
<accession>A0A265NBL7</accession>
<dbReference type="Proteomes" id="UP000216498">
    <property type="component" value="Unassembled WGS sequence"/>
</dbReference>
<keyword evidence="4" id="KW-1185">Reference proteome</keyword>
<name>A0A265NBL7_9BACI</name>
<evidence type="ECO:0000313" key="4">
    <source>
        <dbReference type="Proteomes" id="UP000216498"/>
    </source>
</evidence>
<reference evidence="3 4" key="1">
    <citation type="submission" date="2017-08" db="EMBL/GenBank/DDBJ databases">
        <title>Virgibacillus indicus sp. nov. and Virgibacillus profoundi sp. nov, two moderately halophilic bacteria isolated from marine sediment by using the Microfluidic Streak Plate.</title>
        <authorList>
            <person name="Xu B."/>
            <person name="Hu B."/>
            <person name="Wang J."/>
            <person name="Zhu Y."/>
            <person name="Huang L."/>
            <person name="Du W."/>
            <person name="Huang Y."/>
        </authorList>
    </citation>
    <scope>NUCLEOTIDE SEQUENCE [LARGE SCALE GENOMIC DNA]</scope>
    <source>
        <strain evidence="3 4">IO3-P2-C2</strain>
    </source>
</reference>